<evidence type="ECO:0000313" key="1">
    <source>
        <dbReference type="EMBL" id="MDR9900747.1"/>
    </source>
</evidence>
<comment type="caution">
    <text evidence="1">The sequence shown here is derived from an EMBL/GenBank/DDBJ whole genome shotgun (WGS) entry which is preliminary data.</text>
</comment>
<dbReference type="EMBL" id="JAALHA020000038">
    <property type="protein sequence ID" value="MDR9900747.1"/>
    <property type="molecule type" value="Genomic_DNA"/>
</dbReference>
<dbReference type="RefSeq" id="WP_208345358.1">
    <property type="nucleotide sequence ID" value="NZ_CAWQFN010000647.1"/>
</dbReference>
<reference evidence="2" key="1">
    <citation type="journal article" date="2021" name="Science">
        <title>Hunting the eagle killer: A cyanobacterial neurotoxin causes vacuolar myelinopathy.</title>
        <authorList>
            <person name="Breinlinger S."/>
            <person name="Phillips T.J."/>
            <person name="Haram B.N."/>
            <person name="Mares J."/>
            <person name="Martinez Yerena J.A."/>
            <person name="Hrouzek P."/>
            <person name="Sobotka R."/>
            <person name="Henderson W.M."/>
            <person name="Schmieder P."/>
            <person name="Williams S.M."/>
            <person name="Lauderdale J.D."/>
            <person name="Wilde H.D."/>
            <person name="Gerrin W."/>
            <person name="Kust A."/>
            <person name="Washington J.W."/>
            <person name="Wagner C."/>
            <person name="Geier B."/>
            <person name="Liebeke M."/>
            <person name="Enke H."/>
            <person name="Niedermeyer T.H.J."/>
            <person name="Wilde S.B."/>
        </authorList>
    </citation>
    <scope>NUCLEOTIDE SEQUENCE [LARGE SCALE GENOMIC DNA]</scope>
    <source>
        <strain evidence="2">Thurmond2011</strain>
    </source>
</reference>
<evidence type="ECO:0000313" key="2">
    <source>
        <dbReference type="Proteomes" id="UP000667802"/>
    </source>
</evidence>
<dbReference type="Proteomes" id="UP000667802">
    <property type="component" value="Unassembled WGS sequence"/>
</dbReference>
<sequence length="134" mass="15927">MRITTFVYAENWRRTCAKTYQLLPRCTQNPLHGRAQVIHHLKYKRSFTRRILGIFLLHPPKKSVSGLEIIGYDIIPLCNACHENSYGRTLNKKSVHYTGVWKQKGELNNHNVAWFAWKLRAQFWLWAILFFLIK</sequence>
<proteinExistence type="predicted"/>
<accession>A0AAP5IHH6</accession>
<protein>
    <submittedName>
        <fullName evidence="1">Uncharacterized protein</fullName>
    </submittedName>
</protein>
<keyword evidence="2" id="KW-1185">Reference proteome</keyword>
<organism evidence="1 2">
    <name type="scientific">Aetokthonos hydrillicola Thurmond2011</name>
    <dbReference type="NCBI Taxonomy" id="2712845"/>
    <lineage>
        <taxon>Bacteria</taxon>
        <taxon>Bacillati</taxon>
        <taxon>Cyanobacteriota</taxon>
        <taxon>Cyanophyceae</taxon>
        <taxon>Nostocales</taxon>
        <taxon>Hapalosiphonaceae</taxon>
        <taxon>Aetokthonos</taxon>
    </lineage>
</organism>
<gene>
    <name evidence="1" type="ORF">G7B40_040385</name>
</gene>
<dbReference type="AlphaFoldDB" id="A0AAP5IHH6"/>
<name>A0AAP5IHH6_9CYAN</name>